<organism evidence="6 7">
    <name type="scientific">Merismopedia glauca CCAP 1448/3</name>
    <dbReference type="NCBI Taxonomy" id="1296344"/>
    <lineage>
        <taxon>Bacteria</taxon>
        <taxon>Bacillati</taxon>
        <taxon>Cyanobacteriota</taxon>
        <taxon>Cyanophyceae</taxon>
        <taxon>Synechococcales</taxon>
        <taxon>Merismopediaceae</taxon>
        <taxon>Merismopedia</taxon>
    </lineage>
</organism>
<dbReference type="InterPro" id="IPR050349">
    <property type="entry name" value="WD_LIS1/nudF_dynein_reg"/>
</dbReference>
<dbReference type="InterPro" id="IPR019775">
    <property type="entry name" value="WD40_repeat_CS"/>
</dbReference>
<dbReference type="InterPro" id="IPR020472">
    <property type="entry name" value="WD40_PAC1"/>
</dbReference>
<keyword evidence="6" id="KW-0808">Transferase</keyword>
<feature type="domain" description="EML-like second beta-propeller" evidence="5">
    <location>
        <begin position="348"/>
        <end position="507"/>
    </location>
</feature>
<dbReference type="PROSITE" id="PS50294">
    <property type="entry name" value="WD_REPEATS_REGION"/>
    <property type="match status" value="6"/>
</dbReference>
<feature type="repeat" description="WD" evidence="3">
    <location>
        <begin position="425"/>
        <end position="466"/>
    </location>
</feature>
<dbReference type="InterPro" id="IPR043504">
    <property type="entry name" value="Peptidase_S1_PA_chymotrypsin"/>
</dbReference>
<gene>
    <name evidence="6" type="ORF">C7B64_13355</name>
</gene>
<evidence type="ECO:0000256" key="2">
    <source>
        <dbReference type="ARBA" id="ARBA00022737"/>
    </source>
</evidence>
<sequence length="599" mass="64008">MIFHSQLATLMATVIVVGLVQVGLALSPPEVSDLAKRITVRIDGGAPGTGVIVSQQGNTYTVLTNAHVLPKRKSYMVRTFDGRIYQVSARQIKRLLGVDLSILEFSSQESYAIAEIGNSDQLTEGILLYIGGWAATDRVNRERGYRFSEGRLSGRATNPEEGYALIYSNVVKPGMSGSPILNDEGQLVGINGKAVPDLRTGEVDYYGIPINIYLQLAKKPIPSSETASSSFKTPSVAAQIEPFSRSWQISQPTQINPLPRSITVTTVPNVEPTSDSYSPSRNADSSVPTQPKFSLVATLTGHAQSIYGLAYSPDGKTLASGSADRTIKIWDMATGKDLYTLNGHGGSVYSVAYNPRSQSLASASADKTIKIWDLITGKEIRTLTGHMYSVKSIAYSPDGQNLASGSWDKTIKVWDVATGQQIYTLTGHTNAIDSIAYSPDGKTLASGSADKTIKLWDLTTGREIKTLAGHTQAINALAYSPDGKILASGSGDKTIKIWDVATGQEIRTLTGHSETVDALAYSLDGQTLASGSGDKTIKIWDVATGQEIRTLTGSNDSVYALAYSPDGQTLASGSSNMNLVGDRLEFASGSITIWQLSGR</sequence>
<dbReference type="InterPro" id="IPR009003">
    <property type="entry name" value="Peptidase_S1_PA"/>
</dbReference>
<dbReference type="InterPro" id="IPR001680">
    <property type="entry name" value="WD40_rpt"/>
</dbReference>
<evidence type="ECO:0000256" key="1">
    <source>
        <dbReference type="ARBA" id="ARBA00022574"/>
    </source>
</evidence>
<keyword evidence="7" id="KW-1185">Reference proteome</keyword>
<feature type="repeat" description="WD" evidence="3">
    <location>
        <begin position="467"/>
        <end position="508"/>
    </location>
</feature>
<dbReference type="SUPFAM" id="SSF50978">
    <property type="entry name" value="WD40 repeat-like"/>
    <property type="match status" value="1"/>
</dbReference>
<dbReference type="PROSITE" id="PS50082">
    <property type="entry name" value="WD_REPEATS_2"/>
    <property type="match status" value="6"/>
</dbReference>
<evidence type="ECO:0000313" key="7">
    <source>
        <dbReference type="Proteomes" id="UP000238762"/>
    </source>
</evidence>
<evidence type="ECO:0000259" key="5">
    <source>
        <dbReference type="Pfam" id="PF23414"/>
    </source>
</evidence>
<feature type="repeat" description="WD" evidence="3">
    <location>
        <begin position="509"/>
        <end position="550"/>
    </location>
</feature>
<dbReference type="PANTHER" id="PTHR44129">
    <property type="entry name" value="WD REPEAT-CONTAINING PROTEIN POP1"/>
    <property type="match status" value="1"/>
</dbReference>
<keyword evidence="2" id="KW-0677">Repeat</keyword>
<feature type="repeat" description="WD" evidence="3">
    <location>
        <begin position="383"/>
        <end position="424"/>
    </location>
</feature>
<dbReference type="OrthoDB" id="422888at2"/>
<dbReference type="Proteomes" id="UP000238762">
    <property type="component" value="Unassembled WGS sequence"/>
</dbReference>
<keyword evidence="6" id="KW-0418">Kinase</keyword>
<dbReference type="Pfam" id="PF13365">
    <property type="entry name" value="Trypsin_2"/>
    <property type="match status" value="1"/>
</dbReference>
<evidence type="ECO:0000313" key="6">
    <source>
        <dbReference type="EMBL" id="PSB02422.1"/>
    </source>
</evidence>
<dbReference type="InterPro" id="IPR055442">
    <property type="entry name" value="Beta-prop_EML-like_2nd"/>
</dbReference>
<accession>A0A2T1C2E8</accession>
<dbReference type="Gene3D" id="2.130.10.10">
    <property type="entry name" value="YVTN repeat-like/Quinoprotein amine dehydrogenase"/>
    <property type="match status" value="3"/>
</dbReference>
<dbReference type="SMART" id="SM00320">
    <property type="entry name" value="WD40"/>
    <property type="match status" value="7"/>
</dbReference>
<reference evidence="6 7" key="2">
    <citation type="submission" date="2018-03" db="EMBL/GenBank/DDBJ databases">
        <title>The ancient ancestry and fast evolution of plastids.</title>
        <authorList>
            <person name="Moore K.R."/>
            <person name="Magnabosco C."/>
            <person name="Momper L."/>
            <person name="Gold D.A."/>
            <person name="Bosak T."/>
            <person name="Fournier G.P."/>
        </authorList>
    </citation>
    <scope>NUCLEOTIDE SEQUENCE [LARGE SCALE GENOMIC DNA]</scope>
    <source>
        <strain evidence="6 7">CCAP 1448/3</strain>
    </source>
</reference>
<dbReference type="InterPro" id="IPR036322">
    <property type="entry name" value="WD40_repeat_dom_sf"/>
</dbReference>
<dbReference type="PROSITE" id="PS00678">
    <property type="entry name" value="WD_REPEATS_1"/>
    <property type="match status" value="6"/>
</dbReference>
<dbReference type="GO" id="GO:0004674">
    <property type="term" value="F:protein serine/threonine kinase activity"/>
    <property type="evidence" value="ECO:0007669"/>
    <property type="project" value="UniProtKB-KW"/>
</dbReference>
<protein>
    <submittedName>
        <fullName evidence="6">Serine/threonine protein kinase</fullName>
    </submittedName>
</protein>
<dbReference type="Pfam" id="PF00400">
    <property type="entry name" value="WD40"/>
    <property type="match status" value="2"/>
</dbReference>
<dbReference type="AlphaFoldDB" id="A0A2T1C2E8"/>
<evidence type="ECO:0000256" key="3">
    <source>
        <dbReference type="PROSITE-ProRule" id="PRU00221"/>
    </source>
</evidence>
<keyword evidence="6" id="KW-0723">Serine/threonine-protein kinase</keyword>
<keyword evidence="1 3" id="KW-0853">WD repeat</keyword>
<dbReference type="Gene3D" id="2.40.10.10">
    <property type="entry name" value="Trypsin-like serine proteases"/>
    <property type="match status" value="2"/>
</dbReference>
<feature type="region of interest" description="Disordered" evidence="4">
    <location>
        <begin position="267"/>
        <end position="288"/>
    </location>
</feature>
<feature type="repeat" description="WD" evidence="3">
    <location>
        <begin position="341"/>
        <end position="382"/>
    </location>
</feature>
<reference evidence="6 7" key="1">
    <citation type="submission" date="2018-02" db="EMBL/GenBank/DDBJ databases">
        <authorList>
            <person name="Cohen D.B."/>
            <person name="Kent A.D."/>
        </authorList>
    </citation>
    <scope>NUCLEOTIDE SEQUENCE [LARGE SCALE GENOMIC DNA]</scope>
    <source>
        <strain evidence="6 7">CCAP 1448/3</strain>
    </source>
</reference>
<dbReference type="CDD" id="cd00200">
    <property type="entry name" value="WD40"/>
    <property type="match status" value="1"/>
</dbReference>
<dbReference type="Pfam" id="PF23414">
    <property type="entry name" value="Beta-prop_EML_2"/>
    <property type="match status" value="1"/>
</dbReference>
<dbReference type="RefSeq" id="WP_106289154.1">
    <property type="nucleotide sequence ID" value="NZ_CAWNTC010000069.1"/>
</dbReference>
<dbReference type="EMBL" id="PVWJ01000061">
    <property type="protein sequence ID" value="PSB02422.1"/>
    <property type="molecule type" value="Genomic_DNA"/>
</dbReference>
<comment type="caution">
    <text evidence="6">The sequence shown here is derived from an EMBL/GenBank/DDBJ whole genome shotgun (WGS) entry which is preliminary data.</text>
</comment>
<evidence type="ECO:0000256" key="4">
    <source>
        <dbReference type="SAM" id="MobiDB-lite"/>
    </source>
</evidence>
<dbReference type="InterPro" id="IPR015943">
    <property type="entry name" value="WD40/YVTN_repeat-like_dom_sf"/>
</dbReference>
<feature type="repeat" description="WD" evidence="3">
    <location>
        <begin position="299"/>
        <end position="340"/>
    </location>
</feature>
<name>A0A2T1C2E8_9CYAN</name>
<dbReference type="PRINTS" id="PR00320">
    <property type="entry name" value="GPROTEINBRPT"/>
</dbReference>
<proteinExistence type="predicted"/>
<dbReference type="SUPFAM" id="SSF50494">
    <property type="entry name" value="Trypsin-like serine proteases"/>
    <property type="match status" value="1"/>
</dbReference>